<dbReference type="NCBIfam" id="TIGR01068">
    <property type="entry name" value="thioredoxin"/>
    <property type="match status" value="1"/>
</dbReference>
<evidence type="ECO:0000256" key="8">
    <source>
        <dbReference type="PIRSR" id="PIRSR000077-1"/>
    </source>
</evidence>
<dbReference type="InterPro" id="IPR017937">
    <property type="entry name" value="Thioredoxin_CS"/>
</dbReference>
<dbReference type="EMBL" id="LGHJ01000005">
    <property type="protein sequence ID" value="KPL78387.1"/>
    <property type="molecule type" value="Genomic_DNA"/>
</dbReference>
<evidence type="ECO:0000256" key="1">
    <source>
        <dbReference type="ARBA" id="ARBA00008987"/>
    </source>
</evidence>
<comment type="caution">
    <text evidence="11">The sequence shown here is derived from an EMBL/GenBank/DDBJ whole genome shotgun (WGS) entry which is preliminary data.</text>
</comment>
<dbReference type="GO" id="GO:0045454">
    <property type="term" value="P:cell redox homeostasis"/>
    <property type="evidence" value="ECO:0007669"/>
    <property type="project" value="TreeGrafter"/>
</dbReference>
<evidence type="ECO:0000256" key="4">
    <source>
        <dbReference type="ARBA" id="ARBA00023157"/>
    </source>
</evidence>
<keyword evidence="2" id="KW-0813">Transport</keyword>
<keyword evidence="12" id="KW-1185">Reference proteome</keyword>
<feature type="active site" description="Nucleophile" evidence="8">
    <location>
        <position position="36"/>
    </location>
</feature>
<evidence type="ECO:0000256" key="6">
    <source>
        <dbReference type="NCBIfam" id="TIGR01068"/>
    </source>
</evidence>
<gene>
    <name evidence="11" type="ORF">AC812_01220</name>
</gene>
<dbReference type="GO" id="GO:0005829">
    <property type="term" value="C:cytosol"/>
    <property type="evidence" value="ECO:0007669"/>
    <property type="project" value="TreeGrafter"/>
</dbReference>
<evidence type="ECO:0000313" key="11">
    <source>
        <dbReference type="EMBL" id="KPL78387.1"/>
    </source>
</evidence>
<dbReference type="OrthoDB" id="9790390at2"/>
<evidence type="ECO:0000256" key="3">
    <source>
        <dbReference type="ARBA" id="ARBA00022982"/>
    </source>
</evidence>
<evidence type="ECO:0000313" key="12">
    <source>
        <dbReference type="Proteomes" id="UP000050514"/>
    </source>
</evidence>
<feature type="site" description="Contributes to redox potential value" evidence="8">
    <location>
        <position position="34"/>
    </location>
</feature>
<protein>
    <recommendedName>
        <fullName evidence="6 7">Thioredoxin</fullName>
    </recommendedName>
</protein>
<reference evidence="11 12" key="1">
    <citation type="submission" date="2015-07" db="EMBL/GenBank/DDBJ databases">
        <title>Draft genome of Bellilinea caldifistulae DSM 17877.</title>
        <authorList>
            <person name="Hemp J."/>
            <person name="Ward L.M."/>
            <person name="Pace L.A."/>
            <person name="Fischer W.W."/>
        </authorList>
    </citation>
    <scope>NUCLEOTIDE SEQUENCE [LARGE SCALE GENOMIC DNA]</scope>
    <source>
        <strain evidence="11 12">GOMI-1</strain>
    </source>
</reference>
<dbReference type="RefSeq" id="WP_061916307.1">
    <property type="nucleotide sequence ID" value="NZ_DF967971.1"/>
</dbReference>
<dbReference type="STRING" id="360411.AC812_01220"/>
<dbReference type="Gene3D" id="3.40.30.10">
    <property type="entry name" value="Glutaredoxin"/>
    <property type="match status" value="1"/>
</dbReference>
<dbReference type="Proteomes" id="UP000050514">
    <property type="component" value="Unassembled WGS sequence"/>
</dbReference>
<name>A0A0P6X8F4_9CHLR</name>
<dbReference type="PATRIC" id="fig|360411.5.peg.1946"/>
<feature type="site" description="Deprotonates C-terminal active site Cys" evidence="8">
    <location>
        <position position="27"/>
    </location>
</feature>
<organism evidence="11 12">
    <name type="scientific">Bellilinea caldifistulae</name>
    <dbReference type="NCBI Taxonomy" id="360411"/>
    <lineage>
        <taxon>Bacteria</taxon>
        <taxon>Bacillati</taxon>
        <taxon>Chloroflexota</taxon>
        <taxon>Anaerolineae</taxon>
        <taxon>Anaerolineales</taxon>
        <taxon>Anaerolineaceae</taxon>
        <taxon>Bellilinea</taxon>
    </lineage>
</organism>
<dbReference type="PROSITE" id="PS00194">
    <property type="entry name" value="THIOREDOXIN_1"/>
    <property type="match status" value="1"/>
</dbReference>
<dbReference type="CDD" id="cd02947">
    <property type="entry name" value="TRX_family"/>
    <property type="match status" value="1"/>
</dbReference>
<dbReference type="AlphaFoldDB" id="A0A0P6X8F4"/>
<dbReference type="InterPro" id="IPR013766">
    <property type="entry name" value="Thioredoxin_domain"/>
</dbReference>
<feature type="domain" description="Thioredoxin" evidence="10">
    <location>
        <begin position="2"/>
        <end position="109"/>
    </location>
</feature>
<evidence type="ECO:0000256" key="7">
    <source>
        <dbReference type="PIRNR" id="PIRNR000077"/>
    </source>
</evidence>
<feature type="active site" description="Nucleophile" evidence="8">
    <location>
        <position position="33"/>
    </location>
</feature>
<accession>A0A0P6X8F4</accession>
<keyword evidence="3" id="KW-0249">Electron transport</keyword>
<dbReference type="PANTHER" id="PTHR45663:SF11">
    <property type="entry name" value="GEO12009P1"/>
    <property type="match status" value="1"/>
</dbReference>
<dbReference type="InterPro" id="IPR036249">
    <property type="entry name" value="Thioredoxin-like_sf"/>
</dbReference>
<comment type="similarity">
    <text evidence="1 7">Belongs to the thioredoxin family.</text>
</comment>
<dbReference type="PROSITE" id="PS51352">
    <property type="entry name" value="THIOREDOXIN_2"/>
    <property type="match status" value="1"/>
</dbReference>
<dbReference type="FunFam" id="3.40.30.10:FF:000001">
    <property type="entry name" value="Thioredoxin"/>
    <property type="match status" value="1"/>
</dbReference>
<keyword evidence="4 9" id="KW-1015">Disulfide bond</keyword>
<dbReference type="SUPFAM" id="SSF52833">
    <property type="entry name" value="Thioredoxin-like"/>
    <property type="match status" value="1"/>
</dbReference>
<evidence type="ECO:0000256" key="2">
    <source>
        <dbReference type="ARBA" id="ARBA00022448"/>
    </source>
</evidence>
<evidence type="ECO:0000256" key="5">
    <source>
        <dbReference type="ARBA" id="ARBA00023284"/>
    </source>
</evidence>
<evidence type="ECO:0000256" key="9">
    <source>
        <dbReference type="PIRSR" id="PIRSR000077-4"/>
    </source>
</evidence>
<keyword evidence="5 9" id="KW-0676">Redox-active center</keyword>
<evidence type="ECO:0000259" key="10">
    <source>
        <dbReference type="PROSITE" id="PS51352"/>
    </source>
</evidence>
<dbReference type="InterPro" id="IPR005746">
    <property type="entry name" value="Thioredoxin"/>
</dbReference>
<proteinExistence type="inferred from homology"/>
<feature type="site" description="Contributes to redox potential value" evidence="8">
    <location>
        <position position="35"/>
    </location>
</feature>
<feature type="disulfide bond" description="Redox-active" evidence="9">
    <location>
        <begin position="33"/>
        <end position="36"/>
    </location>
</feature>
<dbReference type="PANTHER" id="PTHR45663">
    <property type="entry name" value="GEO12009P1"/>
    <property type="match status" value="1"/>
</dbReference>
<dbReference type="PRINTS" id="PR00421">
    <property type="entry name" value="THIOREDOXIN"/>
</dbReference>
<dbReference type="Pfam" id="PF00085">
    <property type="entry name" value="Thioredoxin"/>
    <property type="match status" value="1"/>
</dbReference>
<dbReference type="GO" id="GO:0015035">
    <property type="term" value="F:protein-disulfide reductase activity"/>
    <property type="evidence" value="ECO:0007669"/>
    <property type="project" value="UniProtKB-UniRule"/>
</dbReference>
<sequence length="119" mass="13147">MIKEPVHVTDAAFEKTVLQSNLPVIVDFWAPWCGPCRMVAPILDKIAAEYAGKLIVAKVNTDENPEWAMRYGVQGIPTMLFVANGKVVHRQVGALPEGMLREILDQFLEVVQSASAKNN</sequence>
<dbReference type="PIRSF" id="PIRSF000077">
    <property type="entry name" value="Thioredoxin"/>
    <property type="match status" value="1"/>
</dbReference>